<evidence type="ECO:0000256" key="3">
    <source>
        <dbReference type="ARBA" id="ARBA00022741"/>
    </source>
</evidence>
<dbReference type="GO" id="GO:0000166">
    <property type="term" value="F:nucleotide binding"/>
    <property type="evidence" value="ECO:0007669"/>
    <property type="project" value="UniProtKB-KW"/>
</dbReference>
<dbReference type="EC" id="3.6.1.41" evidence="1"/>
<dbReference type="AlphaFoldDB" id="A0A6N7UZ97"/>
<feature type="domain" description="HD" evidence="7">
    <location>
        <begin position="20"/>
        <end position="135"/>
    </location>
</feature>
<dbReference type="CDD" id="cd00077">
    <property type="entry name" value="HDc"/>
    <property type="match status" value="1"/>
</dbReference>
<evidence type="ECO:0000259" key="7">
    <source>
        <dbReference type="PROSITE" id="PS51831"/>
    </source>
</evidence>
<dbReference type="InterPro" id="IPR006674">
    <property type="entry name" value="HD_domain"/>
</dbReference>
<keyword evidence="2" id="KW-0479">Metal-binding</keyword>
<dbReference type="RefSeq" id="WP_154475487.1">
    <property type="nucleotide sequence ID" value="NZ_VULY01000018.1"/>
</dbReference>
<dbReference type="InterPro" id="IPR051094">
    <property type="entry name" value="Diverse_Catalytic_Enzymes"/>
</dbReference>
<accession>A0A6N7UZ97</accession>
<evidence type="ECO:0000313" key="8">
    <source>
        <dbReference type="EMBL" id="MSR92906.1"/>
    </source>
</evidence>
<organism evidence="8 9">
    <name type="scientific">Suipraeoptans intestinalis</name>
    <dbReference type="NCBI Taxonomy" id="2606628"/>
    <lineage>
        <taxon>Bacteria</taxon>
        <taxon>Bacillati</taxon>
        <taxon>Bacillota</taxon>
        <taxon>Clostridia</taxon>
        <taxon>Lachnospirales</taxon>
        <taxon>Lachnospiraceae</taxon>
        <taxon>Suipraeoptans</taxon>
    </lineage>
</organism>
<dbReference type="GO" id="GO:0008803">
    <property type="term" value="F:bis(5'-nucleosyl)-tetraphosphatase (symmetrical) activity"/>
    <property type="evidence" value="ECO:0007669"/>
    <property type="project" value="UniProtKB-EC"/>
</dbReference>
<dbReference type="PANTHER" id="PTHR35795">
    <property type="entry name" value="SLR1885 PROTEIN"/>
    <property type="match status" value="1"/>
</dbReference>
<dbReference type="Proteomes" id="UP000434409">
    <property type="component" value="Unassembled WGS sequence"/>
</dbReference>
<dbReference type="PANTHER" id="PTHR35795:SF1">
    <property type="entry name" value="BIS(5'-NUCLEOSYL)-TETRAPHOSPHATASE, SYMMETRICAL"/>
    <property type="match status" value="1"/>
</dbReference>
<protein>
    <recommendedName>
        <fullName evidence="1">bis(5'-nucleosyl)-tetraphosphatase (symmetrical)</fullName>
        <ecNumber evidence="1">3.6.1.41</ecNumber>
    </recommendedName>
</protein>
<dbReference type="InterPro" id="IPR005249">
    <property type="entry name" value="YqeK"/>
</dbReference>
<dbReference type="Gene3D" id="1.10.3210.10">
    <property type="entry name" value="Hypothetical protein af1432"/>
    <property type="match status" value="1"/>
</dbReference>
<name>A0A6N7UZ97_9FIRM</name>
<evidence type="ECO:0000313" key="9">
    <source>
        <dbReference type="Proteomes" id="UP000434409"/>
    </source>
</evidence>
<dbReference type="SUPFAM" id="SSF109604">
    <property type="entry name" value="HD-domain/PDEase-like"/>
    <property type="match status" value="1"/>
</dbReference>
<reference evidence="8 9" key="1">
    <citation type="submission" date="2019-08" db="EMBL/GenBank/DDBJ databases">
        <title>In-depth cultivation of the pig gut microbiome towards novel bacterial diversity and tailored functional studies.</title>
        <authorList>
            <person name="Wylensek D."/>
            <person name="Hitch T.C.A."/>
            <person name="Clavel T."/>
        </authorList>
    </citation>
    <scope>NUCLEOTIDE SEQUENCE [LARGE SCALE GENOMIC DNA]</scope>
    <source>
        <strain evidence="8 9">68-1-5</strain>
    </source>
</reference>
<evidence type="ECO:0000256" key="4">
    <source>
        <dbReference type="ARBA" id="ARBA00022801"/>
    </source>
</evidence>
<evidence type="ECO:0000256" key="2">
    <source>
        <dbReference type="ARBA" id="ARBA00022723"/>
    </source>
</evidence>
<gene>
    <name evidence="8" type="ORF">FYJ34_01105</name>
</gene>
<comment type="catalytic activity">
    <reaction evidence="6">
        <text>P(1),P(4)-bis(5'-adenosyl) tetraphosphate + H2O = 2 ADP + 2 H(+)</text>
        <dbReference type="Rhea" id="RHEA:24252"/>
        <dbReference type="ChEBI" id="CHEBI:15377"/>
        <dbReference type="ChEBI" id="CHEBI:15378"/>
        <dbReference type="ChEBI" id="CHEBI:58141"/>
        <dbReference type="ChEBI" id="CHEBI:456216"/>
        <dbReference type="EC" id="3.6.1.41"/>
    </reaction>
</comment>
<keyword evidence="9" id="KW-1185">Reference proteome</keyword>
<dbReference type="GO" id="GO:0046872">
    <property type="term" value="F:metal ion binding"/>
    <property type="evidence" value="ECO:0007669"/>
    <property type="project" value="UniProtKB-KW"/>
</dbReference>
<keyword evidence="3" id="KW-0547">Nucleotide-binding</keyword>
<sequence length="188" mass="21597">MHQTIRQIEEKLKGQMTYSRYRHTQGVMYTASALAMRYSCNIRKAMLAGLLHDCAKCIPAEEMLRLCERYQVSLSSHEKAHPPLIHAKLGAALAREEYGVKEAEVLDAITWHTTGRANMSLLEKIIFVADYIEPNRPAFEGIDLARAACFRDIDEGVWLVSGQSLRHLKQRGISIDRKTEETYEFYHR</sequence>
<evidence type="ECO:0000256" key="5">
    <source>
        <dbReference type="ARBA" id="ARBA00023004"/>
    </source>
</evidence>
<dbReference type="NCBIfam" id="TIGR00488">
    <property type="entry name" value="bis(5'-nucleosyl)-tetraphosphatase (symmetrical) YqeK"/>
    <property type="match status" value="1"/>
</dbReference>
<dbReference type="InterPro" id="IPR003607">
    <property type="entry name" value="HD/PDEase_dom"/>
</dbReference>
<dbReference type="SMART" id="SM00471">
    <property type="entry name" value="HDc"/>
    <property type="match status" value="1"/>
</dbReference>
<dbReference type="PROSITE" id="PS51831">
    <property type="entry name" value="HD"/>
    <property type="match status" value="1"/>
</dbReference>
<evidence type="ECO:0000256" key="6">
    <source>
        <dbReference type="ARBA" id="ARBA00049417"/>
    </source>
</evidence>
<dbReference type="Pfam" id="PF01966">
    <property type="entry name" value="HD"/>
    <property type="match status" value="1"/>
</dbReference>
<dbReference type="EMBL" id="VULY01000018">
    <property type="protein sequence ID" value="MSR92906.1"/>
    <property type="molecule type" value="Genomic_DNA"/>
</dbReference>
<keyword evidence="4" id="KW-0378">Hydrolase</keyword>
<proteinExistence type="predicted"/>
<evidence type="ECO:0000256" key="1">
    <source>
        <dbReference type="ARBA" id="ARBA00012506"/>
    </source>
</evidence>
<comment type="caution">
    <text evidence="8">The sequence shown here is derived from an EMBL/GenBank/DDBJ whole genome shotgun (WGS) entry which is preliminary data.</text>
</comment>
<keyword evidence="5" id="KW-0408">Iron</keyword>